<proteinExistence type="predicted"/>
<dbReference type="Proteomes" id="UP000032233">
    <property type="component" value="Unassembled WGS sequence"/>
</dbReference>
<gene>
    <name evidence="1" type="ORF">X474_17630</name>
</gene>
<name>A0A0D2HQG6_9BACT</name>
<evidence type="ECO:0000313" key="2">
    <source>
        <dbReference type="Proteomes" id="UP000032233"/>
    </source>
</evidence>
<comment type="caution">
    <text evidence="1">The sequence shown here is derived from an EMBL/GenBank/DDBJ whole genome shotgun (WGS) entry which is preliminary data.</text>
</comment>
<sequence>MKVTKCLLNKKEPTAGKNAGPKIWHYTIWPNLLSILDEKEIKPLTLFSRLPEEMPSAWFSIHPDWELTVRKSIPDPVSGEMVGPLGRKALVRMGCPVARIQVDPELPFGSWTRYSPLSGLPKYVKRKIKNQAKRFGARRGDWRVLFAPVSSENWMAVEVYQDKNWIDLEDFLQDAEPELTREAKKALAGVWAV</sequence>
<dbReference type="InParanoid" id="A0A0D2HQG6"/>
<organism evidence="1 2">
    <name type="scientific">Dethiosulfatarculus sandiegensis</name>
    <dbReference type="NCBI Taxonomy" id="1429043"/>
    <lineage>
        <taxon>Bacteria</taxon>
        <taxon>Pseudomonadati</taxon>
        <taxon>Thermodesulfobacteriota</taxon>
        <taxon>Desulfarculia</taxon>
        <taxon>Desulfarculales</taxon>
        <taxon>Desulfarculaceae</taxon>
        <taxon>Dethiosulfatarculus</taxon>
    </lineage>
</organism>
<protein>
    <submittedName>
        <fullName evidence="1">Uncharacterized protein</fullName>
    </submittedName>
</protein>
<dbReference type="RefSeq" id="WP_044350257.1">
    <property type="nucleotide sequence ID" value="NZ_AZAC01000024.1"/>
</dbReference>
<dbReference type="AlphaFoldDB" id="A0A0D2HQG6"/>
<evidence type="ECO:0000313" key="1">
    <source>
        <dbReference type="EMBL" id="KIX12728.1"/>
    </source>
</evidence>
<accession>A0A0D2HQG6</accession>
<dbReference type="EMBL" id="AZAC01000024">
    <property type="protein sequence ID" value="KIX12728.1"/>
    <property type="molecule type" value="Genomic_DNA"/>
</dbReference>
<keyword evidence="2" id="KW-1185">Reference proteome</keyword>
<reference evidence="1 2" key="1">
    <citation type="submission" date="2013-11" db="EMBL/GenBank/DDBJ databases">
        <title>Metagenomic analysis of a methanogenic consortium involved in long chain n-alkane degradation.</title>
        <authorList>
            <person name="Davidova I.A."/>
            <person name="Callaghan A.V."/>
            <person name="Wawrik B."/>
            <person name="Pruitt S."/>
            <person name="Marks C."/>
            <person name="Duncan K.E."/>
            <person name="Suflita J.M."/>
        </authorList>
    </citation>
    <scope>NUCLEOTIDE SEQUENCE [LARGE SCALE GENOMIC DNA]</scope>
    <source>
        <strain evidence="1 2">SPR</strain>
    </source>
</reference>
<dbReference type="OrthoDB" id="8913274at2"/>